<comment type="subcellular location">
    <subcellularLocation>
        <location evidence="5">Cytoplasm</location>
    </subcellularLocation>
</comment>
<feature type="binding site" evidence="5">
    <location>
        <position position="88"/>
    </location>
    <ligand>
        <name>S-adenosyl-L-methionine</name>
        <dbReference type="ChEBI" id="CHEBI:59789"/>
    </ligand>
</feature>
<sequence length="201" mass="23204">MRRGKRRRDHFWREAKRWGYRSRASFKLIQINERFGVIREGYKVLDLGASPGGWLQVAKEIVGDRGTVIGVDILPIDPIEGVFTLKMDMRRPEIVDRIMELTGGEKLDTVLSDASPNLSGNWSLDHARSIDLARTALRVSENLLKRGGNFVVKVFQGDMYNEFFEEVSDRFRFTKAYTPRASRKESAEIYVVGKELQIRFF</sequence>
<dbReference type="EC" id="2.1.1.166" evidence="5"/>
<accession>A0A7C1B8S6</accession>
<dbReference type="GO" id="GO:0005737">
    <property type="term" value="C:cytoplasm"/>
    <property type="evidence" value="ECO:0007669"/>
    <property type="project" value="UniProtKB-SubCell"/>
</dbReference>
<evidence type="ECO:0000256" key="5">
    <source>
        <dbReference type="HAMAP-Rule" id="MF_01547"/>
    </source>
</evidence>
<dbReference type="Pfam" id="PF01728">
    <property type="entry name" value="FtsJ"/>
    <property type="match status" value="1"/>
</dbReference>
<dbReference type="SUPFAM" id="SSF53335">
    <property type="entry name" value="S-adenosyl-L-methionine-dependent methyltransferases"/>
    <property type="match status" value="1"/>
</dbReference>
<comment type="similarity">
    <text evidence="5">Belongs to the class I-like SAM-binding methyltransferase superfamily. RNA methyltransferase RlmE family.</text>
</comment>
<evidence type="ECO:0000256" key="6">
    <source>
        <dbReference type="PIRSR" id="PIRSR005461-1"/>
    </source>
</evidence>
<gene>
    <name evidence="5" type="primary">rlmE</name>
    <name evidence="8" type="ORF">ENG09_02330</name>
</gene>
<dbReference type="Gene3D" id="3.40.50.150">
    <property type="entry name" value="Vaccinia Virus protein VP39"/>
    <property type="match status" value="1"/>
</dbReference>
<keyword evidence="1 5" id="KW-0698">rRNA processing</keyword>
<dbReference type="InterPro" id="IPR050082">
    <property type="entry name" value="RNA_methyltr_RlmE"/>
</dbReference>
<comment type="catalytic activity">
    <reaction evidence="5">
        <text>uridine(2552) in 23S rRNA + S-adenosyl-L-methionine = 2'-O-methyluridine(2552) in 23S rRNA + S-adenosyl-L-homocysteine + H(+)</text>
        <dbReference type="Rhea" id="RHEA:42720"/>
        <dbReference type="Rhea" id="RHEA-COMP:10202"/>
        <dbReference type="Rhea" id="RHEA-COMP:10203"/>
        <dbReference type="ChEBI" id="CHEBI:15378"/>
        <dbReference type="ChEBI" id="CHEBI:57856"/>
        <dbReference type="ChEBI" id="CHEBI:59789"/>
        <dbReference type="ChEBI" id="CHEBI:65315"/>
        <dbReference type="ChEBI" id="CHEBI:74478"/>
        <dbReference type="EC" id="2.1.1.166"/>
    </reaction>
</comment>
<dbReference type="InterPro" id="IPR029063">
    <property type="entry name" value="SAM-dependent_MTases_sf"/>
</dbReference>
<comment type="function">
    <text evidence="5">Specifically methylates the uridine in position 2552 of 23S rRNA at the 2'-O position of the ribose in the fully assembled 50S ribosomal subunit.</text>
</comment>
<proteinExistence type="inferred from homology"/>
<feature type="binding site" evidence="5">
    <location>
        <position position="72"/>
    </location>
    <ligand>
        <name>S-adenosyl-L-methionine</name>
        <dbReference type="ChEBI" id="CHEBI:59789"/>
    </ligand>
</feature>
<dbReference type="Proteomes" id="UP000885863">
    <property type="component" value="Unassembled WGS sequence"/>
</dbReference>
<organism evidence="8">
    <name type="scientific">Candidatus Syntropharchaeum butanivorans</name>
    <dbReference type="NCBI Taxonomy" id="1839936"/>
    <lineage>
        <taxon>Archaea</taxon>
        <taxon>Methanobacteriati</taxon>
        <taxon>Methanobacteriota</taxon>
        <taxon>Stenosarchaea group</taxon>
        <taxon>Methanomicrobia</taxon>
        <taxon>Methanosarcinales</taxon>
        <taxon>ANME-2 cluster</taxon>
        <taxon>Candidatus Syntropharchaeum</taxon>
    </lineage>
</organism>
<reference evidence="8" key="1">
    <citation type="journal article" date="2020" name="mSystems">
        <title>Genome- and Community-Level Interaction Insights into Carbon Utilization and Element Cycling Functions of Hydrothermarchaeota in Hydrothermal Sediment.</title>
        <authorList>
            <person name="Zhou Z."/>
            <person name="Liu Y."/>
            <person name="Xu W."/>
            <person name="Pan J."/>
            <person name="Luo Z.H."/>
            <person name="Li M."/>
        </authorList>
    </citation>
    <scope>NUCLEOTIDE SEQUENCE [LARGE SCALE GENOMIC DNA]</scope>
    <source>
        <strain evidence="8">HyVt-185</strain>
    </source>
</reference>
<dbReference type="EMBL" id="DQZR01000097">
    <property type="protein sequence ID" value="HDM36081.1"/>
    <property type="molecule type" value="Genomic_DNA"/>
</dbReference>
<evidence type="ECO:0000256" key="4">
    <source>
        <dbReference type="ARBA" id="ARBA00022691"/>
    </source>
</evidence>
<evidence type="ECO:0000256" key="3">
    <source>
        <dbReference type="ARBA" id="ARBA00022679"/>
    </source>
</evidence>
<name>A0A7C1B8S6_9EURY</name>
<keyword evidence="2 5" id="KW-0489">Methyltransferase</keyword>
<dbReference type="GO" id="GO:0008650">
    <property type="term" value="F:rRNA (uridine-2'-O-)-methyltransferase activity"/>
    <property type="evidence" value="ECO:0007669"/>
    <property type="project" value="UniProtKB-UniRule"/>
</dbReference>
<evidence type="ECO:0000256" key="1">
    <source>
        <dbReference type="ARBA" id="ARBA00022552"/>
    </source>
</evidence>
<evidence type="ECO:0000259" key="7">
    <source>
        <dbReference type="Pfam" id="PF01728"/>
    </source>
</evidence>
<feature type="active site" description="Proton acceptor" evidence="5 6">
    <location>
        <position position="153"/>
    </location>
</feature>
<keyword evidence="5" id="KW-0963">Cytoplasm</keyword>
<protein>
    <recommendedName>
        <fullName evidence="5">Ribosomal RNA large subunit methyltransferase E</fullName>
        <ecNumber evidence="5">2.1.1.166</ecNumber>
    </recommendedName>
    <alternativeName>
        <fullName evidence="5">23S rRNA Um2552 methyltransferase</fullName>
    </alternativeName>
    <alternativeName>
        <fullName evidence="5">rRNA (uridine-2'-O-)-methyltransferase</fullName>
    </alternativeName>
</protein>
<evidence type="ECO:0000256" key="2">
    <source>
        <dbReference type="ARBA" id="ARBA00022603"/>
    </source>
</evidence>
<dbReference type="PANTHER" id="PTHR10920">
    <property type="entry name" value="RIBOSOMAL RNA METHYLTRANSFERASE"/>
    <property type="match status" value="1"/>
</dbReference>
<dbReference type="PANTHER" id="PTHR10920:SF13">
    <property type="entry name" value="PRE-RRNA 2'-O-RIBOSE RNA METHYLTRANSFERASE FTSJ3"/>
    <property type="match status" value="1"/>
</dbReference>
<feature type="binding site" evidence="5">
    <location>
        <position position="52"/>
    </location>
    <ligand>
        <name>S-adenosyl-L-methionine</name>
        <dbReference type="ChEBI" id="CHEBI:59789"/>
    </ligand>
</feature>
<dbReference type="InterPro" id="IPR015507">
    <property type="entry name" value="rRNA-MeTfrase_E"/>
</dbReference>
<keyword evidence="3 5" id="KW-0808">Transferase</keyword>
<dbReference type="HAMAP" id="MF_01547">
    <property type="entry name" value="RNA_methyltr_E"/>
    <property type="match status" value="1"/>
</dbReference>
<evidence type="ECO:0000313" key="8">
    <source>
        <dbReference type="EMBL" id="HDM36081.1"/>
    </source>
</evidence>
<dbReference type="AlphaFoldDB" id="A0A7C1B8S6"/>
<keyword evidence="4 5" id="KW-0949">S-adenosyl-L-methionine</keyword>
<dbReference type="PIRSF" id="PIRSF005461">
    <property type="entry name" value="23S_rRNA_mtase"/>
    <property type="match status" value="1"/>
</dbReference>
<feature type="binding site" evidence="5">
    <location>
        <position position="113"/>
    </location>
    <ligand>
        <name>S-adenosyl-L-methionine</name>
        <dbReference type="ChEBI" id="CHEBI:59789"/>
    </ligand>
</feature>
<comment type="caution">
    <text evidence="8">The sequence shown here is derived from an EMBL/GenBank/DDBJ whole genome shotgun (WGS) entry which is preliminary data.</text>
</comment>
<feature type="domain" description="Ribosomal RNA methyltransferase FtsJ" evidence="7">
    <location>
        <begin position="20"/>
        <end position="195"/>
    </location>
</feature>
<feature type="binding site" evidence="5">
    <location>
        <position position="54"/>
    </location>
    <ligand>
        <name>S-adenosyl-L-methionine</name>
        <dbReference type="ChEBI" id="CHEBI:59789"/>
    </ligand>
</feature>
<dbReference type="InterPro" id="IPR002877">
    <property type="entry name" value="RNA_MeTrfase_FtsJ_dom"/>
</dbReference>